<accession>A0A1H5V744</accession>
<dbReference type="Pfam" id="PF04343">
    <property type="entry name" value="DUF488"/>
    <property type="match status" value="1"/>
</dbReference>
<keyword evidence="2" id="KW-1185">Reference proteome</keyword>
<organism evidence="1 2">
    <name type="scientific">Flavobacterium urumqiense</name>
    <dbReference type="NCBI Taxonomy" id="935224"/>
    <lineage>
        <taxon>Bacteria</taxon>
        <taxon>Pseudomonadati</taxon>
        <taxon>Bacteroidota</taxon>
        <taxon>Flavobacteriia</taxon>
        <taxon>Flavobacteriales</taxon>
        <taxon>Flavobacteriaceae</taxon>
        <taxon>Flavobacterium</taxon>
    </lineage>
</organism>
<dbReference type="PANTHER" id="PTHR39337:SF1">
    <property type="entry name" value="BLR5642 PROTEIN"/>
    <property type="match status" value="1"/>
</dbReference>
<protein>
    <recommendedName>
        <fullName evidence="3">Fe-S cluster assembly protein HesB</fullName>
    </recommendedName>
</protein>
<dbReference type="PIRSF" id="PIRSF024492">
    <property type="entry name" value="UCP024492"/>
    <property type="match status" value="1"/>
</dbReference>
<dbReference type="OrthoDB" id="9789109at2"/>
<evidence type="ECO:0008006" key="3">
    <source>
        <dbReference type="Google" id="ProtNLM"/>
    </source>
</evidence>
<dbReference type="RefSeq" id="WP_103999189.1">
    <property type="nucleotide sequence ID" value="NZ_FNVP01000003.1"/>
</dbReference>
<reference evidence="2" key="1">
    <citation type="submission" date="2016-10" db="EMBL/GenBank/DDBJ databases">
        <authorList>
            <person name="Varghese N."/>
            <person name="Submissions S."/>
        </authorList>
    </citation>
    <scope>NUCLEOTIDE SEQUENCE [LARGE SCALE GENOMIC DNA]</scope>
    <source>
        <strain evidence="2">CGMCC 1.9230</strain>
    </source>
</reference>
<dbReference type="Proteomes" id="UP000236737">
    <property type="component" value="Unassembled WGS sequence"/>
</dbReference>
<dbReference type="InterPro" id="IPR014519">
    <property type="entry name" value="UCP024492"/>
</dbReference>
<dbReference type="AlphaFoldDB" id="A0A1H5V744"/>
<sequence length="178" mass="20723">MNKLATYTIYSIGHSTHSLDEFLNMLCSFDIKILVDIRRFPGSRRFPQFDLENIKISLAKTGIQYIHLVDLGGRRKMKKDSKNNRWNNDSFRGYADYMETIEFANAIVKLEQIALEQPTAYMCSEAVWWRCHRSMVSDYLKAKGWAVLHIMAKGKVQEHKYTSPARIVDGNVFYSDEI</sequence>
<gene>
    <name evidence="1" type="ORF">SAMN04488130_10396</name>
</gene>
<dbReference type="PANTHER" id="PTHR39337">
    <property type="entry name" value="BLR5642 PROTEIN"/>
    <property type="match status" value="1"/>
</dbReference>
<evidence type="ECO:0000313" key="1">
    <source>
        <dbReference type="EMBL" id="SEF83185.1"/>
    </source>
</evidence>
<dbReference type="InterPro" id="IPR007438">
    <property type="entry name" value="DUF488"/>
</dbReference>
<name>A0A1H5V744_9FLAO</name>
<proteinExistence type="predicted"/>
<evidence type="ECO:0000313" key="2">
    <source>
        <dbReference type="Proteomes" id="UP000236737"/>
    </source>
</evidence>
<dbReference type="EMBL" id="FNVP01000003">
    <property type="protein sequence ID" value="SEF83185.1"/>
    <property type="molecule type" value="Genomic_DNA"/>
</dbReference>